<accession>A0ABT0FKU9</accession>
<dbReference type="Pfam" id="PF14539">
    <property type="entry name" value="DUF4442"/>
    <property type="match status" value="1"/>
</dbReference>
<dbReference type="EMBL" id="JAKRKC020000001">
    <property type="protein sequence ID" value="MCK2212959.1"/>
    <property type="molecule type" value="Genomic_DNA"/>
</dbReference>
<dbReference type="RefSeq" id="WP_242375966.1">
    <property type="nucleotide sequence ID" value="NZ_JAKRKC020000001.1"/>
</dbReference>
<protein>
    <submittedName>
        <fullName evidence="1">DUF4442 domain-containing protein</fullName>
    </submittedName>
</protein>
<keyword evidence="2" id="KW-1185">Reference proteome</keyword>
<dbReference type="CDD" id="cd03443">
    <property type="entry name" value="PaaI_thioesterase"/>
    <property type="match status" value="1"/>
</dbReference>
<gene>
    <name evidence="1" type="ORF">MF672_003960</name>
</gene>
<organism evidence="1 2">
    <name type="scientific">Actinomadura luzonensis</name>
    <dbReference type="NCBI Taxonomy" id="2805427"/>
    <lineage>
        <taxon>Bacteria</taxon>
        <taxon>Bacillati</taxon>
        <taxon>Actinomycetota</taxon>
        <taxon>Actinomycetes</taxon>
        <taxon>Streptosporangiales</taxon>
        <taxon>Thermomonosporaceae</taxon>
        <taxon>Actinomadura</taxon>
    </lineage>
</organism>
<evidence type="ECO:0000313" key="1">
    <source>
        <dbReference type="EMBL" id="MCK2212959.1"/>
    </source>
</evidence>
<name>A0ABT0FKU9_9ACTN</name>
<sequence length="148" mass="15804">MSLDVGALLLQTVPFARTLGVVFDEVSDGRAVCRLPDREDLHNHVAGPHAGALFTLAESASGAAMLSLLGDQLGRAVPLTTGATVEYRKFAEGEVRAEARLRATRDEVVAQLDAGERPVFDVAVELRDGAGTLVSTVDITWTLRPHRS</sequence>
<dbReference type="InterPro" id="IPR027961">
    <property type="entry name" value="DUF4442"/>
</dbReference>
<comment type="caution">
    <text evidence="1">The sequence shown here is derived from an EMBL/GenBank/DDBJ whole genome shotgun (WGS) entry which is preliminary data.</text>
</comment>
<reference evidence="1 2" key="1">
    <citation type="submission" date="2022-04" db="EMBL/GenBank/DDBJ databases">
        <title>Genome draft of Actinomadura sp. ATCC 31491.</title>
        <authorList>
            <person name="Shi X."/>
            <person name="Du Y."/>
        </authorList>
    </citation>
    <scope>NUCLEOTIDE SEQUENCE [LARGE SCALE GENOMIC DNA]</scope>
    <source>
        <strain evidence="1 2">ATCC 31491</strain>
    </source>
</reference>
<proteinExistence type="predicted"/>
<evidence type="ECO:0000313" key="2">
    <source>
        <dbReference type="Proteomes" id="UP001317259"/>
    </source>
</evidence>
<dbReference type="Proteomes" id="UP001317259">
    <property type="component" value="Unassembled WGS sequence"/>
</dbReference>